<dbReference type="AlphaFoldDB" id="A0AAP0JC02"/>
<evidence type="ECO:0000313" key="2">
    <source>
        <dbReference type="EMBL" id="KAK9130715.1"/>
    </source>
</evidence>
<evidence type="ECO:0000256" key="1">
    <source>
        <dbReference type="SAM" id="MobiDB-lite"/>
    </source>
</evidence>
<keyword evidence="3" id="KW-1185">Reference proteome</keyword>
<dbReference type="EMBL" id="JBBNAE010000004">
    <property type="protein sequence ID" value="KAK9130715.1"/>
    <property type="molecule type" value="Genomic_DNA"/>
</dbReference>
<proteinExistence type="predicted"/>
<accession>A0AAP0JC02</accession>
<reference evidence="2 3" key="1">
    <citation type="submission" date="2024-01" db="EMBL/GenBank/DDBJ databases">
        <title>Genome assemblies of Stephania.</title>
        <authorList>
            <person name="Yang L."/>
        </authorList>
    </citation>
    <scope>NUCLEOTIDE SEQUENCE [LARGE SCALE GENOMIC DNA]</scope>
    <source>
        <strain evidence="2">QJT</strain>
        <tissue evidence="2">Leaf</tissue>
    </source>
</reference>
<organism evidence="2 3">
    <name type="scientific">Stephania japonica</name>
    <dbReference type="NCBI Taxonomy" id="461633"/>
    <lineage>
        <taxon>Eukaryota</taxon>
        <taxon>Viridiplantae</taxon>
        <taxon>Streptophyta</taxon>
        <taxon>Embryophyta</taxon>
        <taxon>Tracheophyta</taxon>
        <taxon>Spermatophyta</taxon>
        <taxon>Magnoliopsida</taxon>
        <taxon>Ranunculales</taxon>
        <taxon>Menispermaceae</taxon>
        <taxon>Menispermoideae</taxon>
        <taxon>Cissampelideae</taxon>
        <taxon>Stephania</taxon>
    </lineage>
</organism>
<name>A0AAP0JC02_9MAGN</name>
<evidence type="ECO:0000313" key="3">
    <source>
        <dbReference type="Proteomes" id="UP001417504"/>
    </source>
</evidence>
<gene>
    <name evidence="2" type="ORF">Sjap_011202</name>
</gene>
<sequence>MEIEKNESERECTAERVRRKREEGRAHLVSPVVVERLAAMVGGGPAERVATQPRVRERMGGREECRQAE</sequence>
<feature type="region of interest" description="Disordered" evidence="1">
    <location>
        <begin position="1"/>
        <end position="24"/>
    </location>
</feature>
<comment type="caution">
    <text evidence="2">The sequence shown here is derived from an EMBL/GenBank/DDBJ whole genome shotgun (WGS) entry which is preliminary data.</text>
</comment>
<protein>
    <submittedName>
        <fullName evidence="2">Uncharacterized protein</fullName>
    </submittedName>
</protein>
<dbReference type="Proteomes" id="UP001417504">
    <property type="component" value="Unassembled WGS sequence"/>
</dbReference>